<keyword evidence="1" id="KW-1133">Transmembrane helix</keyword>
<gene>
    <name evidence="2" type="ORF">BOTBODRAFT_263949</name>
</gene>
<reference evidence="3" key="1">
    <citation type="journal article" date="2014" name="Proc. Natl. Acad. Sci. U.S.A.">
        <title>Extensive sampling of basidiomycete genomes demonstrates inadequacy of the white-rot/brown-rot paradigm for wood decay fungi.</title>
        <authorList>
            <person name="Riley R."/>
            <person name="Salamov A.A."/>
            <person name="Brown D.W."/>
            <person name="Nagy L.G."/>
            <person name="Floudas D."/>
            <person name="Held B.W."/>
            <person name="Levasseur A."/>
            <person name="Lombard V."/>
            <person name="Morin E."/>
            <person name="Otillar R."/>
            <person name="Lindquist E.A."/>
            <person name="Sun H."/>
            <person name="LaButti K.M."/>
            <person name="Schmutz J."/>
            <person name="Jabbour D."/>
            <person name="Luo H."/>
            <person name="Baker S.E."/>
            <person name="Pisabarro A.G."/>
            <person name="Walton J.D."/>
            <person name="Blanchette R.A."/>
            <person name="Henrissat B."/>
            <person name="Martin F."/>
            <person name="Cullen D."/>
            <person name="Hibbett D.S."/>
            <person name="Grigoriev I.V."/>
        </authorList>
    </citation>
    <scope>NUCLEOTIDE SEQUENCE [LARGE SCALE GENOMIC DNA]</scope>
    <source>
        <strain evidence="3">FD-172 SS1</strain>
    </source>
</reference>
<keyword evidence="3" id="KW-1185">Reference proteome</keyword>
<keyword evidence="1" id="KW-0472">Membrane</keyword>
<dbReference type="HOGENOM" id="CLU_973154_0_0_1"/>
<dbReference type="EMBL" id="KL198148">
    <property type="protein sequence ID" value="KDQ06220.1"/>
    <property type="molecule type" value="Genomic_DNA"/>
</dbReference>
<feature type="transmembrane region" description="Helical" evidence="1">
    <location>
        <begin position="12"/>
        <end position="36"/>
    </location>
</feature>
<feature type="transmembrane region" description="Helical" evidence="1">
    <location>
        <begin position="110"/>
        <end position="134"/>
    </location>
</feature>
<protein>
    <submittedName>
        <fullName evidence="2">Uncharacterized protein</fullName>
    </submittedName>
</protein>
<feature type="transmembrane region" description="Helical" evidence="1">
    <location>
        <begin position="70"/>
        <end position="90"/>
    </location>
</feature>
<evidence type="ECO:0000313" key="3">
    <source>
        <dbReference type="Proteomes" id="UP000027195"/>
    </source>
</evidence>
<dbReference type="AlphaFoldDB" id="A0A067LVC7"/>
<proteinExistence type="predicted"/>
<dbReference type="Proteomes" id="UP000027195">
    <property type="component" value="Unassembled WGS sequence"/>
</dbReference>
<name>A0A067LVC7_BOTB1</name>
<organism evidence="2 3">
    <name type="scientific">Botryobasidium botryosum (strain FD-172 SS1)</name>
    <dbReference type="NCBI Taxonomy" id="930990"/>
    <lineage>
        <taxon>Eukaryota</taxon>
        <taxon>Fungi</taxon>
        <taxon>Dikarya</taxon>
        <taxon>Basidiomycota</taxon>
        <taxon>Agaricomycotina</taxon>
        <taxon>Agaricomycetes</taxon>
        <taxon>Cantharellales</taxon>
        <taxon>Botryobasidiaceae</taxon>
        <taxon>Botryobasidium</taxon>
    </lineage>
</organism>
<sequence>MRIKDPASVALARYNISVLLCSSAAITIICIAITALKDYWPPLVWLACFSATLFVHTISFFYAAPCWLEMGTATLMTSGSFVSLGTWGYVCGTHCATSGSCDAISIGASLFLWIFMLLHASFWAAHTCILILLARYSRTSRAFWKHTVADTPLSSDSDNLTQVLPIESKPQLMASTRWGRLRKGWTLEESMTRFMFDARKHSRLYDFKLSAVCNESYSQVRHVNSSQPTDKGHRRPRFRTLSAVVYCRADGESIRKQLQSSKADIIFYRRYHDGCGPAESSQRRSD</sequence>
<evidence type="ECO:0000313" key="2">
    <source>
        <dbReference type="EMBL" id="KDQ06220.1"/>
    </source>
</evidence>
<dbReference type="InParanoid" id="A0A067LVC7"/>
<keyword evidence="1" id="KW-0812">Transmembrane</keyword>
<feature type="transmembrane region" description="Helical" evidence="1">
    <location>
        <begin position="42"/>
        <end position="63"/>
    </location>
</feature>
<accession>A0A067LVC7</accession>
<evidence type="ECO:0000256" key="1">
    <source>
        <dbReference type="SAM" id="Phobius"/>
    </source>
</evidence>